<dbReference type="Proteomes" id="UP000664578">
    <property type="component" value="Unassembled WGS sequence"/>
</dbReference>
<sequence>METLHPLYDKKIACALCSHSFYSKKVRSRFLKAQRYDTDFFIYYENPKLHPIIYDVVICPKCGYASTEQFSRLFPPGSANQVKEKVTKNWSYQPYDQERTLQQAINAYKLAIYCANIKKEKSSVLASLTLRVSWLYRLLDDIQQERAFALHALKCYTTAYLEETFPSNSNEVRLLYIIGELNYRLGFQQQALLYFSEIIYKHKNHPDRKTFERTKERWHEIRSIS</sequence>
<dbReference type="EMBL" id="JAEMWV010000008">
    <property type="protein sequence ID" value="MBN8253106.1"/>
    <property type="molecule type" value="Genomic_DNA"/>
</dbReference>
<dbReference type="GeneID" id="93684186"/>
<accession>A0A1N6PSL9</accession>
<reference evidence="1" key="1">
    <citation type="submission" date="2020-12" db="EMBL/GenBank/DDBJ databases">
        <title>PHA producing bacteria isolated from mangrove.</title>
        <authorList>
            <person name="Zheng W."/>
            <person name="Yu S."/>
            <person name="Huang Y."/>
        </authorList>
    </citation>
    <scope>NUCLEOTIDE SEQUENCE</scope>
    <source>
        <strain evidence="1">GN22-4</strain>
    </source>
</reference>
<dbReference type="RefSeq" id="WP_061785053.1">
    <property type="nucleotide sequence ID" value="NZ_CM125968.1"/>
</dbReference>
<proteinExistence type="predicted"/>
<protein>
    <submittedName>
        <fullName evidence="1">DUF2225 domain-containing protein</fullName>
    </submittedName>
</protein>
<comment type="caution">
    <text evidence="1">The sequence shown here is derived from an EMBL/GenBank/DDBJ whole genome shotgun (WGS) entry which is preliminary data.</text>
</comment>
<dbReference type="AlphaFoldDB" id="A0A1N6PSL9"/>
<dbReference type="InterPro" id="IPR018708">
    <property type="entry name" value="DUF2225"/>
</dbReference>
<gene>
    <name evidence="1" type="ORF">JF537_16140</name>
</gene>
<dbReference type="Pfam" id="PF09986">
    <property type="entry name" value="DUF2225"/>
    <property type="match status" value="1"/>
</dbReference>
<evidence type="ECO:0000313" key="2">
    <source>
        <dbReference type="Proteomes" id="UP000664578"/>
    </source>
</evidence>
<dbReference type="KEGG" id="bfx:BC359_02805"/>
<evidence type="ECO:0000313" key="1">
    <source>
        <dbReference type="EMBL" id="MBN8253106.1"/>
    </source>
</evidence>
<name>A0A1N6PSL9_9BACI</name>
<organism evidence="1 2">
    <name type="scientific">Priestia flexa</name>
    <dbReference type="NCBI Taxonomy" id="86664"/>
    <lineage>
        <taxon>Bacteria</taxon>
        <taxon>Bacillati</taxon>
        <taxon>Bacillota</taxon>
        <taxon>Bacilli</taxon>
        <taxon>Bacillales</taxon>
        <taxon>Bacillaceae</taxon>
        <taxon>Priestia</taxon>
    </lineage>
</organism>